<sequence length="169" mass="19235">LSAGLKWYAEDENGTLRSRAVEYLAQHGSFEILNALKEWDAKHTDSQSALVHFTYDNDNPLVGVIEHWIRFGPSEGAKTWLRIFADKFGANTLMRYERPAFDGLVPWLGNRPEPAFTRMTPLIRAIQAKCVTLVTFLVQEKFLKTNLNQPDENGLTPLMHACMVNDDQI</sequence>
<organism evidence="1">
    <name type="scientific">Anisakis simplex</name>
    <name type="common">Herring worm</name>
    <dbReference type="NCBI Taxonomy" id="6269"/>
    <lineage>
        <taxon>Eukaryota</taxon>
        <taxon>Metazoa</taxon>
        <taxon>Ecdysozoa</taxon>
        <taxon>Nematoda</taxon>
        <taxon>Chromadorea</taxon>
        <taxon>Rhabditida</taxon>
        <taxon>Spirurina</taxon>
        <taxon>Ascaridomorpha</taxon>
        <taxon>Ascaridoidea</taxon>
        <taxon>Anisakidae</taxon>
        <taxon>Anisakis</taxon>
        <taxon>Anisakis simplex complex</taxon>
    </lineage>
</organism>
<proteinExistence type="predicted"/>
<reference evidence="1" key="1">
    <citation type="submission" date="2017-02" db="UniProtKB">
        <authorList>
            <consortium name="WormBaseParasite"/>
        </authorList>
    </citation>
    <scope>IDENTIFICATION</scope>
</reference>
<evidence type="ECO:0000313" key="1">
    <source>
        <dbReference type="WBParaSite" id="ASIM_0000342201-mRNA-1"/>
    </source>
</evidence>
<name>A0A0M3J778_ANISI</name>
<protein>
    <submittedName>
        <fullName evidence="1">ANK_REP_REGION domain-containing protein</fullName>
    </submittedName>
</protein>
<dbReference type="AlphaFoldDB" id="A0A0M3J778"/>
<dbReference type="InterPro" id="IPR036770">
    <property type="entry name" value="Ankyrin_rpt-contain_sf"/>
</dbReference>
<dbReference type="WBParaSite" id="ASIM_0000342201-mRNA-1">
    <property type="protein sequence ID" value="ASIM_0000342201-mRNA-1"/>
    <property type="gene ID" value="ASIM_0000342201"/>
</dbReference>
<dbReference type="Gene3D" id="1.25.40.20">
    <property type="entry name" value="Ankyrin repeat-containing domain"/>
    <property type="match status" value="1"/>
</dbReference>
<dbReference type="SUPFAM" id="SSF48403">
    <property type="entry name" value="Ankyrin repeat"/>
    <property type="match status" value="1"/>
</dbReference>
<accession>A0A0M3J778</accession>